<accession>A0A4E0QYS1</accession>
<dbReference type="AlphaFoldDB" id="A0A4E0QYS1"/>
<dbReference type="EMBL" id="JSZA02000147">
    <property type="protein sequence ID" value="TGO02382.1"/>
    <property type="molecule type" value="Genomic_DNA"/>
</dbReference>
<name>A0A4E0QYS1_9GAMM</name>
<dbReference type="Proteomes" id="UP000030428">
    <property type="component" value="Unassembled WGS sequence"/>
</dbReference>
<gene>
    <name evidence="1" type="ORF">PN36_25940</name>
</gene>
<organism evidence="1 2">
    <name type="scientific">Candidatus Thiomargarita nelsonii</name>
    <dbReference type="NCBI Taxonomy" id="1003181"/>
    <lineage>
        <taxon>Bacteria</taxon>
        <taxon>Pseudomonadati</taxon>
        <taxon>Pseudomonadota</taxon>
        <taxon>Gammaproteobacteria</taxon>
        <taxon>Thiotrichales</taxon>
        <taxon>Thiotrichaceae</taxon>
        <taxon>Thiomargarita</taxon>
    </lineage>
</organism>
<evidence type="ECO:0000313" key="1">
    <source>
        <dbReference type="EMBL" id="TGO02382.1"/>
    </source>
</evidence>
<evidence type="ECO:0000313" key="2">
    <source>
        <dbReference type="Proteomes" id="UP000030428"/>
    </source>
</evidence>
<comment type="caution">
    <text evidence="1">The sequence shown here is derived from an EMBL/GenBank/DDBJ whole genome shotgun (WGS) entry which is preliminary data.</text>
</comment>
<proteinExistence type="predicted"/>
<sequence length="178" mass="20927">MNKNFLNKNLYHFYLPPREKGEKPLIVDFYPPVLNNAITMPLSTLEEFVIYLENPTSRIVYNSVNNRDFEINLEPGETPFIQIDEERSLCYNGTGFYLEKYSSKEERDNDEAAYYRLLLGKDIVTPVLQIPEMKSVFDYNGAFYIVLRVRRKALGKTEGVLWRGMVIKPHEYENIQKL</sequence>
<keyword evidence="2" id="KW-1185">Reference proteome</keyword>
<protein>
    <submittedName>
        <fullName evidence="1">Uncharacterized protein</fullName>
    </submittedName>
</protein>
<reference evidence="1 2" key="1">
    <citation type="journal article" date="2016" name="Front. Microbiol.">
        <title>Single-Cell (Meta-)Genomics of a Dimorphic Candidatus Thiomargarita nelsonii Reveals Genomic Plasticity.</title>
        <authorList>
            <person name="Flood B.E."/>
            <person name="Fliss P."/>
            <person name="Jones D.S."/>
            <person name="Dick G.J."/>
            <person name="Jain S."/>
            <person name="Kaster A.K."/>
            <person name="Winkel M."/>
            <person name="Mussmann M."/>
            <person name="Bailey J."/>
        </authorList>
    </citation>
    <scope>NUCLEOTIDE SEQUENCE [LARGE SCALE GENOMIC DNA]</scope>
    <source>
        <strain evidence="1">Hydrate Ridge</strain>
    </source>
</reference>